<dbReference type="InterPro" id="IPR012337">
    <property type="entry name" value="RNaseH-like_sf"/>
</dbReference>
<dbReference type="InterPro" id="IPR005227">
    <property type="entry name" value="YqgF"/>
</dbReference>
<evidence type="ECO:0000256" key="2">
    <source>
        <dbReference type="ARBA" id="ARBA00022517"/>
    </source>
</evidence>
<keyword evidence="1 5" id="KW-0963">Cytoplasm</keyword>
<comment type="caution">
    <text evidence="7">The sequence shown here is derived from an EMBL/GenBank/DDBJ whole genome shotgun (WGS) entry which is preliminary data.</text>
</comment>
<protein>
    <recommendedName>
        <fullName evidence="5">Putative pre-16S rRNA nuclease</fullName>
        <ecNumber evidence="5">3.1.-.-</ecNumber>
    </recommendedName>
</protein>
<proteinExistence type="inferred from homology"/>
<keyword evidence="2 5" id="KW-0690">Ribosome biogenesis</keyword>
<evidence type="ECO:0000256" key="3">
    <source>
        <dbReference type="ARBA" id="ARBA00022722"/>
    </source>
</evidence>
<dbReference type="Proteomes" id="UP000034952">
    <property type="component" value="Unassembled WGS sequence"/>
</dbReference>
<dbReference type="PANTHER" id="PTHR33317">
    <property type="entry name" value="POLYNUCLEOTIDYL TRANSFERASE, RIBONUCLEASE H-LIKE SUPERFAMILY PROTEIN"/>
    <property type="match status" value="1"/>
</dbReference>
<dbReference type="GO" id="GO:0016788">
    <property type="term" value="F:hydrolase activity, acting on ester bonds"/>
    <property type="evidence" value="ECO:0007669"/>
    <property type="project" value="UniProtKB-UniRule"/>
</dbReference>
<evidence type="ECO:0000313" key="7">
    <source>
        <dbReference type="EMBL" id="KKP66504.1"/>
    </source>
</evidence>
<dbReference type="SMART" id="SM00732">
    <property type="entry name" value="YqgFc"/>
    <property type="match status" value="1"/>
</dbReference>
<evidence type="ECO:0000259" key="6">
    <source>
        <dbReference type="SMART" id="SM00732"/>
    </source>
</evidence>
<dbReference type="NCBIfam" id="TIGR00250">
    <property type="entry name" value="RNAse_H_YqgF"/>
    <property type="match status" value="1"/>
</dbReference>
<dbReference type="AlphaFoldDB" id="A0A0G0BAY4"/>
<gene>
    <name evidence="7" type="ORF">UR64_C0006G0031</name>
</gene>
<dbReference type="PANTHER" id="PTHR33317:SF4">
    <property type="entry name" value="POLYNUCLEOTIDYL TRANSFERASE, RIBONUCLEASE H-LIKE SUPERFAMILY PROTEIN"/>
    <property type="match status" value="1"/>
</dbReference>
<dbReference type="HAMAP" id="MF_00651">
    <property type="entry name" value="Nuclease_YqgF"/>
    <property type="match status" value="1"/>
</dbReference>
<evidence type="ECO:0000256" key="5">
    <source>
        <dbReference type="HAMAP-Rule" id="MF_00651"/>
    </source>
</evidence>
<name>A0A0G0BAY4_9BACT</name>
<dbReference type="InterPro" id="IPR006641">
    <property type="entry name" value="YqgF/RNaseH-like_dom"/>
</dbReference>
<dbReference type="EMBL" id="LBPY01000006">
    <property type="protein sequence ID" value="KKP66504.1"/>
    <property type="molecule type" value="Genomic_DNA"/>
</dbReference>
<comment type="similarity">
    <text evidence="5">Belongs to the YqgF HJR family.</text>
</comment>
<dbReference type="SUPFAM" id="SSF53098">
    <property type="entry name" value="Ribonuclease H-like"/>
    <property type="match status" value="1"/>
</dbReference>
<comment type="function">
    <text evidence="5">Could be a nuclease involved in processing of the 5'-end of pre-16S rRNA.</text>
</comment>
<dbReference type="Gene3D" id="3.30.420.140">
    <property type="entry name" value="YqgF/RNase H-like domain"/>
    <property type="match status" value="1"/>
</dbReference>
<feature type="domain" description="YqgF/RNase H-like" evidence="6">
    <location>
        <begin position="1"/>
        <end position="99"/>
    </location>
</feature>
<evidence type="ECO:0000313" key="8">
    <source>
        <dbReference type="Proteomes" id="UP000034952"/>
    </source>
</evidence>
<dbReference type="GO" id="GO:0005829">
    <property type="term" value="C:cytosol"/>
    <property type="evidence" value="ECO:0007669"/>
    <property type="project" value="TreeGrafter"/>
</dbReference>
<evidence type="ECO:0000256" key="4">
    <source>
        <dbReference type="ARBA" id="ARBA00022801"/>
    </source>
</evidence>
<dbReference type="CDD" id="cd16964">
    <property type="entry name" value="YqgF"/>
    <property type="match status" value="1"/>
</dbReference>
<comment type="subcellular location">
    <subcellularLocation>
        <location evidence="5">Cytoplasm</location>
    </subcellularLocation>
</comment>
<evidence type="ECO:0000256" key="1">
    <source>
        <dbReference type="ARBA" id="ARBA00022490"/>
    </source>
</evidence>
<dbReference type="InterPro" id="IPR037027">
    <property type="entry name" value="YqgF/RNaseH-like_dom_sf"/>
</dbReference>
<organism evidence="7 8">
    <name type="scientific">Candidatus Nomurabacteria bacterium GW2011_GWE1_35_16</name>
    <dbReference type="NCBI Taxonomy" id="1618761"/>
    <lineage>
        <taxon>Bacteria</taxon>
        <taxon>Candidatus Nomuraibacteriota</taxon>
    </lineage>
</organism>
<keyword evidence="4 5" id="KW-0378">Hydrolase</keyword>
<dbReference type="GO" id="GO:0000967">
    <property type="term" value="P:rRNA 5'-end processing"/>
    <property type="evidence" value="ECO:0007669"/>
    <property type="project" value="UniProtKB-UniRule"/>
</dbReference>
<accession>A0A0G0BAY4</accession>
<keyword evidence="3 5" id="KW-0540">Nuclease</keyword>
<dbReference type="GO" id="GO:0004518">
    <property type="term" value="F:nuclease activity"/>
    <property type="evidence" value="ECO:0007669"/>
    <property type="project" value="UniProtKB-KW"/>
</dbReference>
<sequence length="140" mass="15427">MRHLGIDYGSKRVGVAISDEEGSFAFPYKIVRNDMELVDTIHNICGTEEVGAIVLGESHDLSGKPNKIMGSIEEFKRNLEAELDLPVYFQKEFMTTVEARGRGGKEINNAKKVGKVVQVGADASAAALILQRYLDKNNNK</sequence>
<dbReference type="Pfam" id="PF03652">
    <property type="entry name" value="RuvX"/>
    <property type="match status" value="1"/>
</dbReference>
<dbReference type="EC" id="3.1.-.-" evidence="5"/>
<reference evidence="7 8" key="1">
    <citation type="journal article" date="2015" name="Nature">
        <title>rRNA introns, odd ribosomes, and small enigmatic genomes across a large radiation of phyla.</title>
        <authorList>
            <person name="Brown C.T."/>
            <person name="Hug L.A."/>
            <person name="Thomas B.C."/>
            <person name="Sharon I."/>
            <person name="Castelle C.J."/>
            <person name="Singh A."/>
            <person name="Wilkins M.J."/>
            <person name="Williams K.H."/>
            <person name="Banfield J.F."/>
        </authorList>
    </citation>
    <scope>NUCLEOTIDE SEQUENCE [LARGE SCALE GENOMIC DNA]</scope>
</reference>